<keyword evidence="2" id="KW-0732">Signal</keyword>
<dbReference type="InterPro" id="IPR031311">
    <property type="entry name" value="CHIT_BIND_RR_consensus"/>
</dbReference>
<keyword evidence="5" id="KW-1185">Reference proteome</keyword>
<dbReference type="Proteomes" id="UP000653454">
    <property type="component" value="Unassembled WGS sequence"/>
</dbReference>
<reference evidence="4" key="1">
    <citation type="submission" date="2020-11" db="EMBL/GenBank/DDBJ databases">
        <authorList>
            <person name="Whiteford S."/>
        </authorList>
    </citation>
    <scope>NUCLEOTIDE SEQUENCE</scope>
</reference>
<dbReference type="PROSITE" id="PS00233">
    <property type="entry name" value="CHIT_BIND_RR_1"/>
    <property type="match status" value="1"/>
</dbReference>
<dbReference type="PANTHER" id="PTHR10380:SF230">
    <property type="entry name" value="CUTICULAR PROTEIN 47EE"/>
    <property type="match status" value="1"/>
</dbReference>
<comment type="caution">
    <text evidence="4">The sequence shown here is derived from an EMBL/GenBank/DDBJ whole genome shotgun (WGS) entry which is preliminary data.</text>
</comment>
<dbReference type="InterPro" id="IPR000618">
    <property type="entry name" value="Insect_cuticle"/>
</dbReference>
<dbReference type="GO" id="GO:0062129">
    <property type="term" value="C:chitin-based extracellular matrix"/>
    <property type="evidence" value="ECO:0007669"/>
    <property type="project" value="TreeGrafter"/>
</dbReference>
<dbReference type="EMBL" id="CAJHNJ030000205">
    <property type="protein sequence ID" value="CAG9137304.1"/>
    <property type="molecule type" value="Genomic_DNA"/>
</dbReference>
<dbReference type="Pfam" id="PF00379">
    <property type="entry name" value="Chitin_bind_4"/>
    <property type="match status" value="1"/>
</dbReference>
<dbReference type="GO" id="GO:0008010">
    <property type="term" value="F:structural constituent of chitin-based larval cuticle"/>
    <property type="evidence" value="ECO:0007669"/>
    <property type="project" value="TreeGrafter"/>
</dbReference>
<evidence type="ECO:0000256" key="2">
    <source>
        <dbReference type="ARBA" id="ARBA00022729"/>
    </source>
</evidence>
<gene>
    <name evidence="4" type="ORF">PLXY2_LOCUS15554</name>
</gene>
<evidence type="ECO:0000313" key="4">
    <source>
        <dbReference type="EMBL" id="CAG9137304.1"/>
    </source>
</evidence>
<organism evidence="4 5">
    <name type="scientific">Plutella xylostella</name>
    <name type="common">Diamondback moth</name>
    <name type="synonym">Plutella maculipennis</name>
    <dbReference type="NCBI Taxonomy" id="51655"/>
    <lineage>
        <taxon>Eukaryota</taxon>
        <taxon>Metazoa</taxon>
        <taxon>Ecdysozoa</taxon>
        <taxon>Arthropoda</taxon>
        <taxon>Hexapoda</taxon>
        <taxon>Insecta</taxon>
        <taxon>Pterygota</taxon>
        <taxon>Neoptera</taxon>
        <taxon>Endopterygota</taxon>
        <taxon>Lepidoptera</taxon>
        <taxon>Glossata</taxon>
        <taxon>Ditrysia</taxon>
        <taxon>Yponomeutoidea</taxon>
        <taxon>Plutellidae</taxon>
        <taxon>Plutella</taxon>
    </lineage>
</organism>
<protein>
    <submittedName>
        <fullName evidence="4">(diamondback moth) hypothetical protein</fullName>
    </submittedName>
</protein>
<accession>A0A8S4GBN0</accession>
<evidence type="ECO:0000256" key="1">
    <source>
        <dbReference type="ARBA" id="ARBA00022460"/>
    </source>
</evidence>
<sequence length="220" mass="23129">MALAGREPRSDWLLHIKTLAPCRLIALSNRYPPPFPSLHLGTTSRPGANCCCDDERLLVSLAAALASCGRLEPQYLPPRSGAYRASATAYASASASASAFADFRFDNQHNGDGSYRYSYDTPTGISAHESGSPRAVSRGAAGAGAAAGAAVTAEGGYSYTAPDGQQISLTYTADEAGFHPAGAHLPTPPPIPDAILKSIEFNKRNPSNDEGAYRDSGYRY</sequence>
<evidence type="ECO:0000256" key="3">
    <source>
        <dbReference type="PROSITE-ProRule" id="PRU00497"/>
    </source>
</evidence>
<evidence type="ECO:0000313" key="5">
    <source>
        <dbReference type="Proteomes" id="UP000653454"/>
    </source>
</evidence>
<name>A0A8S4GBN0_PLUXY</name>
<proteinExistence type="predicted"/>
<dbReference type="AlphaFoldDB" id="A0A8S4GBN0"/>
<dbReference type="PANTHER" id="PTHR10380">
    <property type="entry name" value="CUTICLE PROTEIN"/>
    <property type="match status" value="1"/>
</dbReference>
<keyword evidence="1 3" id="KW-0193">Cuticle</keyword>
<dbReference type="PROSITE" id="PS51155">
    <property type="entry name" value="CHIT_BIND_RR_2"/>
    <property type="match status" value="1"/>
</dbReference>
<dbReference type="InterPro" id="IPR050468">
    <property type="entry name" value="Cuticle_Struct_Prot"/>
</dbReference>